<evidence type="ECO:0000256" key="3">
    <source>
        <dbReference type="ARBA" id="ARBA00022475"/>
    </source>
</evidence>
<keyword evidence="11" id="KW-1185">Reference proteome</keyword>
<protein>
    <recommendedName>
        <fullName evidence="7">TRAP transporter small permease protein</fullName>
    </recommendedName>
</protein>
<evidence type="ECO:0000256" key="2">
    <source>
        <dbReference type="ARBA" id="ARBA00022448"/>
    </source>
</evidence>
<keyword evidence="5 7" id="KW-1133">Transmembrane helix</keyword>
<organism evidence="10 11">
    <name type="scientific">Marinibaculum pumilum</name>
    <dbReference type="NCBI Taxonomy" id="1766165"/>
    <lineage>
        <taxon>Bacteria</taxon>
        <taxon>Pseudomonadati</taxon>
        <taxon>Pseudomonadota</taxon>
        <taxon>Alphaproteobacteria</taxon>
        <taxon>Rhodospirillales</taxon>
        <taxon>Rhodospirillaceae</taxon>
        <taxon>Marinibaculum</taxon>
    </lineage>
</organism>
<evidence type="ECO:0000256" key="1">
    <source>
        <dbReference type="ARBA" id="ARBA00004651"/>
    </source>
</evidence>
<dbReference type="EMBL" id="JBHRTR010000048">
    <property type="protein sequence ID" value="MFC3230589.1"/>
    <property type="molecule type" value="Genomic_DNA"/>
</dbReference>
<evidence type="ECO:0000256" key="7">
    <source>
        <dbReference type="RuleBase" id="RU369079"/>
    </source>
</evidence>
<keyword evidence="7" id="KW-0997">Cell inner membrane</keyword>
<dbReference type="Proteomes" id="UP001595528">
    <property type="component" value="Unassembled WGS sequence"/>
</dbReference>
<keyword evidence="3" id="KW-1003">Cell membrane</keyword>
<comment type="subcellular location">
    <subcellularLocation>
        <location evidence="7">Cell inner membrane</location>
        <topology evidence="7">Multi-pass membrane protein</topology>
    </subcellularLocation>
    <subcellularLocation>
        <location evidence="1">Cell membrane</location>
        <topology evidence="1">Multi-pass membrane protein</topology>
    </subcellularLocation>
</comment>
<name>A0ABV7L844_9PROT</name>
<proteinExistence type="inferred from homology"/>
<evidence type="ECO:0000313" key="10">
    <source>
        <dbReference type="EMBL" id="MFC3230589.1"/>
    </source>
</evidence>
<reference evidence="11" key="1">
    <citation type="journal article" date="2019" name="Int. J. Syst. Evol. Microbiol.">
        <title>The Global Catalogue of Microorganisms (GCM) 10K type strain sequencing project: providing services to taxonomists for standard genome sequencing and annotation.</title>
        <authorList>
            <consortium name="The Broad Institute Genomics Platform"/>
            <consortium name="The Broad Institute Genome Sequencing Center for Infectious Disease"/>
            <person name="Wu L."/>
            <person name="Ma J."/>
        </authorList>
    </citation>
    <scope>NUCLEOTIDE SEQUENCE [LARGE SCALE GENOMIC DNA]</scope>
    <source>
        <strain evidence="11">KCTC 42964</strain>
    </source>
</reference>
<evidence type="ECO:0000259" key="9">
    <source>
        <dbReference type="Pfam" id="PF04290"/>
    </source>
</evidence>
<feature type="transmembrane region" description="Helical" evidence="7">
    <location>
        <begin position="113"/>
        <end position="137"/>
    </location>
</feature>
<comment type="similarity">
    <text evidence="7">Belongs to the TRAP transporter small permease family.</text>
</comment>
<feature type="domain" description="Tripartite ATP-independent periplasmic transporters DctQ component" evidence="9">
    <location>
        <begin position="51"/>
        <end position="187"/>
    </location>
</feature>
<comment type="function">
    <text evidence="7">Part of the tripartite ATP-independent periplasmic (TRAP) transport system.</text>
</comment>
<accession>A0ABV7L844</accession>
<comment type="subunit">
    <text evidence="7">The complex comprises the extracytoplasmic solute receptor protein and the two transmembrane proteins.</text>
</comment>
<dbReference type="Pfam" id="PF04290">
    <property type="entry name" value="DctQ"/>
    <property type="match status" value="1"/>
</dbReference>
<feature type="transmembrane region" description="Helical" evidence="7">
    <location>
        <begin position="74"/>
        <end position="92"/>
    </location>
</feature>
<evidence type="ECO:0000256" key="6">
    <source>
        <dbReference type="ARBA" id="ARBA00023136"/>
    </source>
</evidence>
<sequence length="197" mass="20944">MTADPQSADRRPPGGAPGVGAAAYGRPQPFRFDRIGAGLNALGTVWIFGLLVLVDADIVGRELFGAPVRGAIEIVGLSIVGIVFLQLPNALWAGRFTKAELLIDALGLRRPRLGAAVQGILHLFGALALTLVTVAVWPEFLRAWQIGDYVGAIADFTAPTWPVRLVMVIGSALTAITFLLLAYSDFRAAIGARRSDR</sequence>
<feature type="region of interest" description="Disordered" evidence="8">
    <location>
        <begin position="1"/>
        <end position="20"/>
    </location>
</feature>
<feature type="transmembrane region" description="Helical" evidence="7">
    <location>
        <begin position="165"/>
        <end position="184"/>
    </location>
</feature>
<comment type="caution">
    <text evidence="10">The sequence shown here is derived from an EMBL/GenBank/DDBJ whole genome shotgun (WGS) entry which is preliminary data.</text>
</comment>
<keyword evidence="2 7" id="KW-0813">Transport</keyword>
<gene>
    <name evidence="10" type="ORF">ACFOGJ_25295</name>
</gene>
<evidence type="ECO:0000313" key="11">
    <source>
        <dbReference type="Proteomes" id="UP001595528"/>
    </source>
</evidence>
<dbReference type="InterPro" id="IPR055348">
    <property type="entry name" value="DctQ"/>
</dbReference>
<feature type="transmembrane region" description="Helical" evidence="7">
    <location>
        <begin position="35"/>
        <end position="54"/>
    </location>
</feature>
<dbReference type="RefSeq" id="WP_379905898.1">
    <property type="nucleotide sequence ID" value="NZ_JBHRTR010000048.1"/>
</dbReference>
<evidence type="ECO:0000256" key="5">
    <source>
        <dbReference type="ARBA" id="ARBA00022989"/>
    </source>
</evidence>
<evidence type="ECO:0000256" key="8">
    <source>
        <dbReference type="SAM" id="MobiDB-lite"/>
    </source>
</evidence>
<evidence type="ECO:0000256" key="4">
    <source>
        <dbReference type="ARBA" id="ARBA00022692"/>
    </source>
</evidence>
<keyword evidence="4 7" id="KW-0812">Transmembrane</keyword>
<keyword evidence="6 7" id="KW-0472">Membrane</keyword>